<evidence type="ECO:0000256" key="5">
    <source>
        <dbReference type="ARBA" id="ARBA00037926"/>
    </source>
</evidence>
<dbReference type="InterPro" id="IPR012967">
    <property type="entry name" value="COMT_dimerisation"/>
</dbReference>
<proteinExistence type="inferred from homology"/>
<evidence type="ECO:0000256" key="7">
    <source>
        <dbReference type="ARBA" id="ARBA00039116"/>
    </source>
</evidence>
<evidence type="ECO:0000256" key="9">
    <source>
        <dbReference type="ARBA" id="ARBA00050215"/>
    </source>
</evidence>
<dbReference type="EC" id="2.1.1.4" evidence="7"/>
<dbReference type="CDD" id="cd02440">
    <property type="entry name" value="AdoMet_MTases"/>
    <property type="match status" value="1"/>
</dbReference>
<dbReference type="eggNOG" id="KOG3178">
    <property type="taxonomic scope" value="Eukaryota"/>
</dbReference>
<dbReference type="EnsemblPlants" id="OBART12G10960.1">
    <property type="protein sequence ID" value="OBART12G10960.1"/>
    <property type="gene ID" value="OBART12G10960"/>
</dbReference>
<dbReference type="InterPro" id="IPR016461">
    <property type="entry name" value="COMT-like"/>
</dbReference>
<evidence type="ECO:0000259" key="13">
    <source>
        <dbReference type="Pfam" id="PF08100"/>
    </source>
</evidence>
<dbReference type="PaxDb" id="65489-OBART12G10960.1"/>
<feature type="domain" description="O-methyltransferase C-terminal" evidence="12">
    <location>
        <begin position="145"/>
        <end position="353"/>
    </location>
</feature>
<keyword evidence="4" id="KW-0949">S-adenosyl-L-methionine</keyword>
<evidence type="ECO:0000256" key="10">
    <source>
        <dbReference type="ARBA" id="ARBA00058933"/>
    </source>
</evidence>
<dbReference type="GO" id="GO:0030187">
    <property type="term" value="P:melatonin biosynthetic process"/>
    <property type="evidence" value="ECO:0007669"/>
    <property type="project" value="UniProtKB-KW"/>
</dbReference>
<dbReference type="InterPro" id="IPR001077">
    <property type="entry name" value="COMT_C"/>
</dbReference>
<dbReference type="Gene3D" id="3.40.50.150">
    <property type="entry name" value="Vaccinia Virus protein VP39"/>
    <property type="match status" value="1"/>
</dbReference>
<dbReference type="Gramene" id="OBART12G10960.1">
    <property type="protein sequence ID" value="OBART12G10960.1"/>
    <property type="gene ID" value="OBART12G10960"/>
</dbReference>
<dbReference type="FunFam" id="3.40.50.150:FF:000057">
    <property type="entry name" value="O-methyltransferase ZRP4"/>
    <property type="match status" value="1"/>
</dbReference>
<name>A0A0D3HU50_9ORYZ</name>
<dbReference type="InterPro" id="IPR036388">
    <property type="entry name" value="WH-like_DNA-bd_sf"/>
</dbReference>
<dbReference type="PROSITE" id="PS51683">
    <property type="entry name" value="SAM_OMT_II"/>
    <property type="match status" value="1"/>
</dbReference>
<dbReference type="HOGENOM" id="CLU_005533_7_0_1"/>
<comment type="similarity">
    <text evidence="6">Belongs to the class I-like SAM-binding methyltransferase superfamily. Cation-independent O-methyltransferase family.</text>
</comment>
<comment type="catalytic activity">
    <reaction evidence="9">
        <text>N-acetylserotonin + S-adenosyl-L-methionine = melatonin + S-adenosyl-L-homocysteine + H(+)</text>
        <dbReference type="Rhea" id="RHEA:15573"/>
        <dbReference type="ChEBI" id="CHEBI:15378"/>
        <dbReference type="ChEBI" id="CHEBI:16796"/>
        <dbReference type="ChEBI" id="CHEBI:17697"/>
        <dbReference type="ChEBI" id="CHEBI:57856"/>
        <dbReference type="ChEBI" id="CHEBI:59789"/>
        <dbReference type="EC" id="2.1.1.4"/>
    </reaction>
</comment>
<keyword evidence="15" id="KW-1185">Reference proteome</keyword>
<evidence type="ECO:0000256" key="4">
    <source>
        <dbReference type="ARBA" id="ARBA00022691"/>
    </source>
</evidence>
<reference evidence="14" key="1">
    <citation type="journal article" date="2009" name="Rice">
        <title>De Novo Next Generation Sequencing of Plant Genomes.</title>
        <authorList>
            <person name="Rounsley S."/>
            <person name="Marri P.R."/>
            <person name="Yu Y."/>
            <person name="He R."/>
            <person name="Sisneros N."/>
            <person name="Goicoechea J.L."/>
            <person name="Lee S.J."/>
            <person name="Angelova A."/>
            <person name="Kudrna D."/>
            <person name="Luo M."/>
            <person name="Affourtit J."/>
            <person name="Desany B."/>
            <person name="Knight J."/>
            <person name="Niazi F."/>
            <person name="Egholm M."/>
            <person name="Wing R.A."/>
        </authorList>
    </citation>
    <scope>NUCLEOTIDE SEQUENCE [LARGE SCALE GENOMIC DNA]</scope>
    <source>
        <strain evidence="14">cv. IRGC 105608</strain>
    </source>
</reference>
<dbReference type="GO" id="GO:0017096">
    <property type="term" value="F:acetylserotonin O-methyltransferase activity"/>
    <property type="evidence" value="ECO:0007669"/>
    <property type="project" value="UniProtKB-EC"/>
</dbReference>
<evidence type="ECO:0000256" key="6">
    <source>
        <dbReference type="ARBA" id="ARBA00038277"/>
    </source>
</evidence>
<keyword evidence="3" id="KW-0808">Transferase</keyword>
<dbReference type="Proteomes" id="UP000026960">
    <property type="component" value="Chromosome 12"/>
</dbReference>
<dbReference type="InterPro" id="IPR036390">
    <property type="entry name" value="WH_DNA-bd_sf"/>
</dbReference>
<dbReference type="GO" id="GO:0046983">
    <property type="term" value="F:protein dimerization activity"/>
    <property type="evidence" value="ECO:0007669"/>
    <property type="project" value="InterPro"/>
</dbReference>
<evidence type="ECO:0000259" key="12">
    <source>
        <dbReference type="Pfam" id="PF00891"/>
    </source>
</evidence>
<organism evidence="14">
    <name type="scientific">Oryza barthii</name>
    <dbReference type="NCBI Taxonomy" id="65489"/>
    <lineage>
        <taxon>Eukaryota</taxon>
        <taxon>Viridiplantae</taxon>
        <taxon>Streptophyta</taxon>
        <taxon>Embryophyta</taxon>
        <taxon>Tracheophyta</taxon>
        <taxon>Spermatophyta</taxon>
        <taxon>Magnoliopsida</taxon>
        <taxon>Liliopsida</taxon>
        <taxon>Poales</taxon>
        <taxon>Poaceae</taxon>
        <taxon>BOP clade</taxon>
        <taxon>Oryzoideae</taxon>
        <taxon>Oryzeae</taxon>
        <taxon>Oryzinae</taxon>
        <taxon>Oryza</taxon>
    </lineage>
</organism>
<feature type="active site" description="Proton acceptor" evidence="11">
    <location>
        <position position="276"/>
    </location>
</feature>
<dbReference type="Pfam" id="PF00891">
    <property type="entry name" value="Methyltransf_2"/>
    <property type="match status" value="1"/>
</dbReference>
<reference evidence="14" key="2">
    <citation type="submission" date="2015-03" db="UniProtKB">
        <authorList>
            <consortium name="EnsemblPlants"/>
        </authorList>
    </citation>
    <scope>IDENTIFICATION</scope>
</reference>
<dbReference type="InterPro" id="IPR029063">
    <property type="entry name" value="SAM-dependent_MTases_sf"/>
</dbReference>
<evidence type="ECO:0000256" key="2">
    <source>
        <dbReference type="ARBA" id="ARBA00022603"/>
    </source>
</evidence>
<comment type="pathway">
    <text evidence="5">Aromatic compound metabolism; melatonin biosynthesis; melatonin from serotonin: step 1/2.</text>
</comment>
<evidence type="ECO:0000313" key="15">
    <source>
        <dbReference type="Proteomes" id="UP000026960"/>
    </source>
</evidence>
<keyword evidence="2" id="KW-0489">Methyltransferase</keyword>
<dbReference type="AlphaFoldDB" id="A0A0D3HU50"/>
<evidence type="ECO:0000256" key="11">
    <source>
        <dbReference type="PIRSR" id="PIRSR005739-1"/>
    </source>
</evidence>
<keyword evidence="8" id="KW-0471">Melatonin biosynthesis</keyword>
<comment type="subunit">
    <text evidence="1">Homodimer.</text>
</comment>
<protein>
    <recommendedName>
        <fullName evidence="7">acetylserotonin O-methyltransferase</fullName>
        <ecNumber evidence="7">2.1.1.4</ecNumber>
    </recommendedName>
</protein>
<comment type="function">
    <text evidence="10">Methyltransferase which catalyzes the transfer of a methyl group onto N-acetylserotonin, producing melatonin (N-acetyl-5-methoxytryptamine).</text>
</comment>
<dbReference type="PIRSF" id="PIRSF005739">
    <property type="entry name" value="O-mtase"/>
    <property type="match status" value="1"/>
</dbReference>
<dbReference type="FunFam" id="1.10.10.10:FF:000292">
    <property type="entry name" value="O-methyltransferase ZRP4"/>
    <property type="match status" value="1"/>
</dbReference>
<feature type="domain" description="O-methyltransferase dimerisation" evidence="13">
    <location>
        <begin position="30"/>
        <end position="122"/>
    </location>
</feature>
<evidence type="ECO:0000256" key="8">
    <source>
        <dbReference type="ARBA" id="ARBA00043260"/>
    </source>
</evidence>
<dbReference type="GO" id="GO:0032259">
    <property type="term" value="P:methylation"/>
    <property type="evidence" value="ECO:0007669"/>
    <property type="project" value="UniProtKB-KW"/>
</dbReference>
<dbReference type="SUPFAM" id="SSF53335">
    <property type="entry name" value="S-adenosyl-L-methionine-dependent methyltransferases"/>
    <property type="match status" value="1"/>
</dbReference>
<dbReference type="SUPFAM" id="SSF46785">
    <property type="entry name" value="Winged helix' DNA-binding domain"/>
    <property type="match status" value="1"/>
</dbReference>
<dbReference type="PANTHER" id="PTHR11746">
    <property type="entry name" value="O-METHYLTRANSFERASE"/>
    <property type="match status" value="1"/>
</dbReference>
<dbReference type="Gene3D" id="1.10.10.10">
    <property type="entry name" value="Winged helix-like DNA-binding domain superfamily/Winged helix DNA-binding domain"/>
    <property type="match status" value="1"/>
</dbReference>
<accession>A0A0D3HU50</accession>
<evidence type="ECO:0000256" key="3">
    <source>
        <dbReference type="ARBA" id="ARBA00022679"/>
    </source>
</evidence>
<evidence type="ECO:0000256" key="1">
    <source>
        <dbReference type="ARBA" id="ARBA00011738"/>
    </source>
</evidence>
<dbReference type="Pfam" id="PF08100">
    <property type="entry name" value="Dimerisation"/>
    <property type="match status" value="1"/>
</dbReference>
<sequence length="371" mass="40127">MALDAQSNGHHAIDATSSLDALSELYGNTFAVVKSMALKAAMDLGVAGAIHHHGGAATLSQIVTRVTLHPSKVPCLRRLMRVLTLSGVFAVQKPAPGDAAAADEAEAEAPVYALTPVSRLLIGAGNQGHMMSMLLHPNFITPFLRISDWLQRELPGPCIFKHTHGRSLWEMADDDAAFNTVVNDGMASDSVFTMDILVREHGEVFQGISSLVDVAGGNGTAAQAIARAFPEVKCSVMDLAHVVAEAPGGTGVEFIAGDMFESVPPADAVFLKWIMHDWGDNDCVKILRNCKKAIPTRDKGGKVIIMDIVVGTGPSDQKHRDVQILYDAYIMFINGAERDEQEWKKLFLEAGFSDYKIMPIMGFRSIIEVYP</sequence>
<evidence type="ECO:0000313" key="14">
    <source>
        <dbReference type="EnsemblPlants" id="OBART12G10960.1"/>
    </source>
</evidence>